<evidence type="ECO:0000256" key="1">
    <source>
        <dbReference type="SAM" id="MobiDB-lite"/>
    </source>
</evidence>
<name>A0AAV3NY95_LITER</name>
<sequence>MTSSPSGRRSPSSPYSSSTVPAPGRSSSPKYNPAAIDHYVYRHRWVALCDRLCGRRVAQLRDMEYEILEQLLADLEGDPEYSVMRAALGLFFR</sequence>
<protein>
    <submittedName>
        <fullName evidence="2">Uncharacterized protein</fullName>
    </submittedName>
</protein>
<evidence type="ECO:0000313" key="3">
    <source>
        <dbReference type="Proteomes" id="UP001454036"/>
    </source>
</evidence>
<accession>A0AAV3NY95</accession>
<feature type="compositionally biased region" description="Low complexity" evidence="1">
    <location>
        <begin position="1"/>
        <end position="18"/>
    </location>
</feature>
<dbReference type="EMBL" id="BAABME010000581">
    <property type="protein sequence ID" value="GAA0143948.1"/>
    <property type="molecule type" value="Genomic_DNA"/>
</dbReference>
<gene>
    <name evidence="2" type="ORF">LIER_04513</name>
</gene>
<reference evidence="2 3" key="1">
    <citation type="submission" date="2024-01" db="EMBL/GenBank/DDBJ databases">
        <title>The complete chloroplast genome sequence of Lithospermum erythrorhizon: insights into the phylogenetic relationship among Boraginaceae species and the maternal lineages of purple gromwells.</title>
        <authorList>
            <person name="Okada T."/>
            <person name="Watanabe K."/>
        </authorList>
    </citation>
    <scope>NUCLEOTIDE SEQUENCE [LARGE SCALE GENOMIC DNA]</scope>
</reference>
<organism evidence="2 3">
    <name type="scientific">Lithospermum erythrorhizon</name>
    <name type="common">Purple gromwell</name>
    <name type="synonym">Lithospermum officinale var. erythrorhizon</name>
    <dbReference type="NCBI Taxonomy" id="34254"/>
    <lineage>
        <taxon>Eukaryota</taxon>
        <taxon>Viridiplantae</taxon>
        <taxon>Streptophyta</taxon>
        <taxon>Embryophyta</taxon>
        <taxon>Tracheophyta</taxon>
        <taxon>Spermatophyta</taxon>
        <taxon>Magnoliopsida</taxon>
        <taxon>eudicotyledons</taxon>
        <taxon>Gunneridae</taxon>
        <taxon>Pentapetalae</taxon>
        <taxon>asterids</taxon>
        <taxon>lamiids</taxon>
        <taxon>Boraginales</taxon>
        <taxon>Boraginaceae</taxon>
        <taxon>Boraginoideae</taxon>
        <taxon>Lithospermeae</taxon>
        <taxon>Lithospermum</taxon>
    </lineage>
</organism>
<feature type="region of interest" description="Disordered" evidence="1">
    <location>
        <begin position="1"/>
        <end position="31"/>
    </location>
</feature>
<keyword evidence="3" id="KW-1185">Reference proteome</keyword>
<comment type="caution">
    <text evidence="2">The sequence shown here is derived from an EMBL/GenBank/DDBJ whole genome shotgun (WGS) entry which is preliminary data.</text>
</comment>
<proteinExistence type="predicted"/>
<evidence type="ECO:0000313" key="2">
    <source>
        <dbReference type="EMBL" id="GAA0143948.1"/>
    </source>
</evidence>
<dbReference type="AlphaFoldDB" id="A0AAV3NY95"/>
<dbReference type="Proteomes" id="UP001454036">
    <property type="component" value="Unassembled WGS sequence"/>
</dbReference>